<dbReference type="EMBL" id="HACA01029554">
    <property type="protein sequence ID" value="CDW46915.1"/>
    <property type="molecule type" value="Transcribed_RNA"/>
</dbReference>
<evidence type="ECO:0000313" key="1">
    <source>
        <dbReference type="EMBL" id="CDW46915.1"/>
    </source>
</evidence>
<reference evidence="1" key="1">
    <citation type="submission" date="2014-05" db="EMBL/GenBank/DDBJ databases">
        <authorList>
            <person name="Chronopoulou M."/>
        </authorList>
    </citation>
    <scope>NUCLEOTIDE SEQUENCE</scope>
    <source>
        <tissue evidence="1">Whole organism</tissue>
    </source>
</reference>
<protein>
    <submittedName>
        <fullName evidence="1">Uncharacterized protein</fullName>
    </submittedName>
</protein>
<sequence>MIRMLFFHQHFPQQKSWSQSSHQLHRIGRHRVLRVLRIWESGKMGQENDKVQIGVDGMERVMDEEQSDLHKRRKGEWKLLST</sequence>
<proteinExistence type="predicted"/>
<dbReference type="AlphaFoldDB" id="A0A0K2V9D0"/>
<accession>A0A0K2V9D0</accession>
<organism evidence="1">
    <name type="scientific">Lepeophtheirus salmonis</name>
    <name type="common">Salmon louse</name>
    <name type="synonym">Caligus salmonis</name>
    <dbReference type="NCBI Taxonomy" id="72036"/>
    <lineage>
        <taxon>Eukaryota</taxon>
        <taxon>Metazoa</taxon>
        <taxon>Ecdysozoa</taxon>
        <taxon>Arthropoda</taxon>
        <taxon>Crustacea</taxon>
        <taxon>Multicrustacea</taxon>
        <taxon>Hexanauplia</taxon>
        <taxon>Copepoda</taxon>
        <taxon>Siphonostomatoida</taxon>
        <taxon>Caligidae</taxon>
        <taxon>Lepeophtheirus</taxon>
    </lineage>
</organism>
<name>A0A0K2V9D0_LEPSM</name>